<evidence type="ECO:0000313" key="2">
    <source>
        <dbReference type="EMBL" id="KAK4216525.1"/>
    </source>
</evidence>
<organism evidence="2 3">
    <name type="scientific">Rhypophila decipiens</name>
    <dbReference type="NCBI Taxonomy" id="261697"/>
    <lineage>
        <taxon>Eukaryota</taxon>
        <taxon>Fungi</taxon>
        <taxon>Dikarya</taxon>
        <taxon>Ascomycota</taxon>
        <taxon>Pezizomycotina</taxon>
        <taxon>Sordariomycetes</taxon>
        <taxon>Sordariomycetidae</taxon>
        <taxon>Sordariales</taxon>
        <taxon>Naviculisporaceae</taxon>
        <taxon>Rhypophila</taxon>
    </lineage>
</organism>
<reference evidence="2" key="2">
    <citation type="submission" date="2023-05" db="EMBL/GenBank/DDBJ databases">
        <authorList>
            <consortium name="Lawrence Berkeley National Laboratory"/>
            <person name="Steindorff A."/>
            <person name="Hensen N."/>
            <person name="Bonometti L."/>
            <person name="Westerberg I."/>
            <person name="Brannstrom I.O."/>
            <person name="Guillou S."/>
            <person name="Cros-Aarteil S."/>
            <person name="Calhoun S."/>
            <person name="Haridas S."/>
            <person name="Kuo A."/>
            <person name="Mondo S."/>
            <person name="Pangilinan J."/>
            <person name="Riley R."/>
            <person name="Labutti K."/>
            <person name="Andreopoulos B."/>
            <person name="Lipzen A."/>
            <person name="Chen C."/>
            <person name="Yanf M."/>
            <person name="Daum C."/>
            <person name="Ng V."/>
            <person name="Clum A."/>
            <person name="Ohm R."/>
            <person name="Martin F."/>
            <person name="Silar P."/>
            <person name="Natvig D."/>
            <person name="Lalanne C."/>
            <person name="Gautier V."/>
            <person name="Ament-Velasquez S.L."/>
            <person name="Kruys A."/>
            <person name="Hutchinson M.I."/>
            <person name="Powell A.J."/>
            <person name="Barry K."/>
            <person name="Miller A.N."/>
            <person name="Grigoriev I.V."/>
            <person name="Debuchy R."/>
            <person name="Gladieux P."/>
            <person name="Thoren M.H."/>
            <person name="Johannesson H."/>
        </authorList>
    </citation>
    <scope>NUCLEOTIDE SEQUENCE</scope>
    <source>
        <strain evidence="2">PSN293</strain>
    </source>
</reference>
<evidence type="ECO:0000313" key="3">
    <source>
        <dbReference type="Proteomes" id="UP001301769"/>
    </source>
</evidence>
<protein>
    <submittedName>
        <fullName evidence="2">Uncharacterized protein</fullName>
    </submittedName>
</protein>
<reference evidence="2" key="1">
    <citation type="journal article" date="2023" name="Mol. Phylogenet. Evol.">
        <title>Genome-scale phylogeny and comparative genomics of the fungal order Sordariales.</title>
        <authorList>
            <person name="Hensen N."/>
            <person name="Bonometti L."/>
            <person name="Westerberg I."/>
            <person name="Brannstrom I.O."/>
            <person name="Guillou S."/>
            <person name="Cros-Aarteil S."/>
            <person name="Calhoun S."/>
            <person name="Haridas S."/>
            <person name="Kuo A."/>
            <person name="Mondo S."/>
            <person name="Pangilinan J."/>
            <person name="Riley R."/>
            <person name="LaButti K."/>
            <person name="Andreopoulos B."/>
            <person name="Lipzen A."/>
            <person name="Chen C."/>
            <person name="Yan M."/>
            <person name="Daum C."/>
            <person name="Ng V."/>
            <person name="Clum A."/>
            <person name="Steindorff A."/>
            <person name="Ohm R.A."/>
            <person name="Martin F."/>
            <person name="Silar P."/>
            <person name="Natvig D.O."/>
            <person name="Lalanne C."/>
            <person name="Gautier V."/>
            <person name="Ament-Velasquez S.L."/>
            <person name="Kruys A."/>
            <person name="Hutchinson M.I."/>
            <person name="Powell A.J."/>
            <person name="Barry K."/>
            <person name="Miller A.N."/>
            <person name="Grigoriev I.V."/>
            <person name="Debuchy R."/>
            <person name="Gladieux P."/>
            <person name="Hiltunen Thoren M."/>
            <person name="Johannesson H."/>
        </authorList>
    </citation>
    <scope>NUCLEOTIDE SEQUENCE</scope>
    <source>
        <strain evidence="2">PSN293</strain>
    </source>
</reference>
<comment type="caution">
    <text evidence="2">The sequence shown here is derived from an EMBL/GenBank/DDBJ whole genome shotgun (WGS) entry which is preliminary data.</text>
</comment>
<name>A0AAN6YDB6_9PEZI</name>
<dbReference type="AlphaFoldDB" id="A0AAN6YDB6"/>
<dbReference type="EMBL" id="MU858068">
    <property type="protein sequence ID" value="KAK4216525.1"/>
    <property type="molecule type" value="Genomic_DNA"/>
</dbReference>
<dbReference type="Proteomes" id="UP001301769">
    <property type="component" value="Unassembled WGS sequence"/>
</dbReference>
<feature type="region of interest" description="Disordered" evidence="1">
    <location>
        <begin position="11"/>
        <end position="93"/>
    </location>
</feature>
<keyword evidence="3" id="KW-1185">Reference proteome</keyword>
<sequence length="226" mass="24660">MEAMPMEICHASEVSPGSTRHPAIPEPPPAEGKCAIIGPTRPLNPQPTWDQEENQRMKKPLAASSSAVGELGGPTGKDERLTDCCQPQRRQKPARPIRLISRFAALTSFLGFVGNCDKSVTQSGWDPQNDIYVLVSHKQDINNMNQRDSDANSIASSASLLRESKQSSSNAEQSEKKPSFLSRHFSSSRNGDSSKKSSREAQSYPVSGDPISMIYQKYPGMAASPR</sequence>
<feature type="region of interest" description="Disordered" evidence="1">
    <location>
        <begin position="158"/>
        <end position="226"/>
    </location>
</feature>
<proteinExistence type="predicted"/>
<evidence type="ECO:0000256" key="1">
    <source>
        <dbReference type="SAM" id="MobiDB-lite"/>
    </source>
</evidence>
<gene>
    <name evidence="2" type="ORF">QBC37DRAFT_397704</name>
</gene>
<accession>A0AAN6YDB6</accession>